<name>A0AAW4PU99_9EURY</name>
<sequence length="208" mass="23071">MTCIWDFFGTDDFYNHYGSNAESKLDQEAAWFKNNVWNEVSTDPVANTWNLEVPVSATTTCGQSGDRLVEADEWLKNNFDYYGSNDGCVVLDHYWDGDYYGCAFVGGINGWTEDNKTALVDYEAATGGHLPSFDTNGIGIRHYLGMEPGHIYGAKHPEDSVNTVDGLVTYMFDNEGPQCEDSGSPQESVSTYSNCAVSTINDYMTNEC</sequence>
<gene>
    <name evidence="1" type="ORF">EGH21_16995</name>
</gene>
<keyword evidence="2" id="KW-1185">Reference proteome</keyword>
<accession>A0AAW4PU99</accession>
<dbReference type="RefSeq" id="WP_123623067.1">
    <property type="nucleotide sequence ID" value="NZ_RKLR01000008.1"/>
</dbReference>
<organism evidence="1 2">
    <name type="scientific">Haloarcula rubra</name>
    <dbReference type="NCBI Taxonomy" id="2487747"/>
    <lineage>
        <taxon>Archaea</taxon>
        <taxon>Methanobacteriati</taxon>
        <taxon>Methanobacteriota</taxon>
        <taxon>Stenosarchaea group</taxon>
        <taxon>Halobacteria</taxon>
        <taxon>Halobacteriales</taxon>
        <taxon>Haloarculaceae</taxon>
        <taxon>Haloarcula</taxon>
    </lineage>
</organism>
<evidence type="ECO:0000313" key="2">
    <source>
        <dbReference type="Proteomes" id="UP001430377"/>
    </source>
</evidence>
<protein>
    <submittedName>
        <fullName evidence="1">Uncharacterized protein</fullName>
    </submittedName>
</protein>
<dbReference type="Proteomes" id="UP001430377">
    <property type="component" value="Unassembled WGS sequence"/>
</dbReference>
<proteinExistence type="predicted"/>
<comment type="caution">
    <text evidence="1">The sequence shown here is derived from an EMBL/GenBank/DDBJ whole genome shotgun (WGS) entry which is preliminary data.</text>
</comment>
<dbReference type="AlphaFoldDB" id="A0AAW4PU99"/>
<evidence type="ECO:0000313" key="1">
    <source>
        <dbReference type="EMBL" id="MBX0324724.1"/>
    </source>
</evidence>
<dbReference type="EMBL" id="RKLR01000008">
    <property type="protein sequence ID" value="MBX0324724.1"/>
    <property type="molecule type" value="Genomic_DNA"/>
</dbReference>
<reference evidence="1 2" key="1">
    <citation type="submission" date="2021-06" db="EMBL/GenBank/DDBJ databases">
        <title>Halomicroarcula sp. a new haloarchaeum isolated from saline soil.</title>
        <authorList>
            <person name="Duran-Viseras A."/>
            <person name="Sanchez-Porro C."/>
            <person name="Ventosa A."/>
        </authorList>
    </citation>
    <scope>NUCLEOTIDE SEQUENCE [LARGE SCALE GENOMIC DNA]</scope>
    <source>
        <strain evidence="1 2">F13</strain>
    </source>
</reference>